<dbReference type="AlphaFoldDB" id="A0A221KFN4"/>
<evidence type="ECO:0000256" key="2">
    <source>
        <dbReference type="ARBA" id="ARBA00004370"/>
    </source>
</evidence>
<evidence type="ECO:0000256" key="9">
    <source>
        <dbReference type="ARBA" id="ARBA00023136"/>
    </source>
</evidence>
<feature type="transmembrane region" description="Helical" evidence="10">
    <location>
        <begin position="162"/>
        <end position="185"/>
    </location>
</feature>
<dbReference type="SMART" id="SM00388">
    <property type="entry name" value="HisKA"/>
    <property type="match status" value="1"/>
</dbReference>
<evidence type="ECO:0000256" key="8">
    <source>
        <dbReference type="ARBA" id="ARBA00022989"/>
    </source>
</evidence>
<accession>A0A221KFN4</accession>
<dbReference type="Pfam" id="PF08521">
    <property type="entry name" value="2CSK_N"/>
    <property type="match status" value="1"/>
</dbReference>
<dbReference type="Gene3D" id="1.10.287.130">
    <property type="match status" value="1"/>
</dbReference>
<dbReference type="Gene3D" id="3.30.565.10">
    <property type="entry name" value="Histidine kinase-like ATPase, C-terminal domain"/>
    <property type="match status" value="1"/>
</dbReference>
<dbReference type="InterPro" id="IPR036890">
    <property type="entry name" value="HATPase_C_sf"/>
</dbReference>
<dbReference type="InterPro" id="IPR004358">
    <property type="entry name" value="Sig_transdc_His_kin-like_C"/>
</dbReference>
<sequence length="480" mass="52346">MSPTSVRSQLLQPLAWIWLLGLLAAATGAYWLARHSANLAFDRGLQDEVSALASKVTWSDRGPLLDLSRQTMELLSWDLDDRNSFAMVDADGNALAGDDSVPVPNAMVLRASLSQPRLFDAQMNGEAVRGVVFSVSSPMLDRMVSVIVVETTRRRIGLMRDLLLVIVMPALALGVVTFGLLSWGIGRGLQPLRDVAAEVERRPANDWRPLPLEGVPQEAVPLIERINTLLADMEQAIALQRRFVADAAHQLRTPVAGIRVLAQALDAELQHGTAAASGEAWRPLLSQLGRATDRLSRLIGQLLSLARSETALSVSAEHRRLDVVPLVRECAEPLVLEGLRQGRQVVLEAPEAPVWARAHPLWLGEVVNNLLDNALRYGGPHITLRVQGCPEGGARIEVEDDGPGIAPEQLSHVFEPFWRGERADLRNDGGTGLGLTIAREVMLRLGGRIEAVSRPELAGLRFTLWLSDDSQDGVLRGESQ</sequence>
<reference evidence="12 13" key="1">
    <citation type="submission" date="2017-07" db="EMBL/GenBank/DDBJ databases">
        <title>Complete Genome Sequence of the cosmetic ferment Vitreoscilla filiformis (ATCC15551).</title>
        <authorList>
            <person name="Contreras S."/>
            <person name="Sagory-Zalkind P."/>
            <person name="Blanquart H."/>
            <person name="Iltis A."/>
            <person name="Morand S.C."/>
        </authorList>
    </citation>
    <scope>NUCLEOTIDE SEQUENCE [LARGE SCALE GENOMIC DNA]</scope>
    <source>
        <strain evidence="12 13">ATCC 15551</strain>
    </source>
</reference>
<dbReference type="Proteomes" id="UP000199729">
    <property type="component" value="Chromosome"/>
</dbReference>
<dbReference type="GO" id="GO:0000155">
    <property type="term" value="F:phosphorelay sensor kinase activity"/>
    <property type="evidence" value="ECO:0007669"/>
    <property type="project" value="InterPro"/>
</dbReference>
<evidence type="ECO:0000313" key="13">
    <source>
        <dbReference type="Proteomes" id="UP000199729"/>
    </source>
</evidence>
<evidence type="ECO:0000256" key="6">
    <source>
        <dbReference type="ARBA" id="ARBA00022692"/>
    </source>
</evidence>
<feature type="transmembrane region" description="Helical" evidence="10">
    <location>
        <begin position="15"/>
        <end position="33"/>
    </location>
</feature>
<feature type="domain" description="Histidine kinase" evidence="11">
    <location>
        <begin position="246"/>
        <end position="470"/>
    </location>
</feature>
<dbReference type="InterPro" id="IPR013727">
    <property type="entry name" value="2CSK_N"/>
</dbReference>
<dbReference type="InterPro" id="IPR005467">
    <property type="entry name" value="His_kinase_dom"/>
</dbReference>
<evidence type="ECO:0000256" key="5">
    <source>
        <dbReference type="ARBA" id="ARBA00022679"/>
    </source>
</evidence>
<dbReference type="InterPro" id="IPR003661">
    <property type="entry name" value="HisK_dim/P_dom"/>
</dbReference>
<dbReference type="SMART" id="SM00387">
    <property type="entry name" value="HATPase_c"/>
    <property type="match status" value="1"/>
</dbReference>
<keyword evidence="9 10" id="KW-0472">Membrane</keyword>
<dbReference type="SUPFAM" id="SSF47384">
    <property type="entry name" value="Homodimeric domain of signal transducing histidine kinase"/>
    <property type="match status" value="1"/>
</dbReference>
<comment type="catalytic activity">
    <reaction evidence="1">
        <text>ATP + protein L-histidine = ADP + protein N-phospho-L-histidine.</text>
        <dbReference type="EC" id="2.7.13.3"/>
    </reaction>
</comment>
<organism evidence="12 13">
    <name type="scientific">Vitreoscilla filiformis</name>
    <dbReference type="NCBI Taxonomy" id="63"/>
    <lineage>
        <taxon>Bacteria</taxon>
        <taxon>Pseudomonadati</taxon>
        <taxon>Pseudomonadota</taxon>
        <taxon>Betaproteobacteria</taxon>
        <taxon>Neisseriales</taxon>
        <taxon>Neisseriaceae</taxon>
        <taxon>Vitreoscilla</taxon>
    </lineage>
</organism>
<dbReference type="EC" id="2.7.13.3" evidence="3"/>
<dbReference type="PANTHER" id="PTHR45436">
    <property type="entry name" value="SENSOR HISTIDINE KINASE YKOH"/>
    <property type="match status" value="1"/>
</dbReference>
<evidence type="ECO:0000256" key="1">
    <source>
        <dbReference type="ARBA" id="ARBA00000085"/>
    </source>
</evidence>
<keyword evidence="6 10" id="KW-0812">Transmembrane</keyword>
<evidence type="ECO:0000313" key="12">
    <source>
        <dbReference type="EMBL" id="ASM77657.1"/>
    </source>
</evidence>
<gene>
    <name evidence="12" type="ORF">VITFI_CDS1879</name>
</gene>
<dbReference type="SUPFAM" id="SSF55874">
    <property type="entry name" value="ATPase domain of HSP90 chaperone/DNA topoisomerase II/histidine kinase"/>
    <property type="match status" value="1"/>
</dbReference>
<dbReference type="InterPro" id="IPR036097">
    <property type="entry name" value="HisK_dim/P_sf"/>
</dbReference>
<dbReference type="GO" id="GO:0005886">
    <property type="term" value="C:plasma membrane"/>
    <property type="evidence" value="ECO:0007669"/>
    <property type="project" value="TreeGrafter"/>
</dbReference>
<dbReference type="PANTHER" id="PTHR45436:SF1">
    <property type="entry name" value="SENSOR PROTEIN QSEC"/>
    <property type="match status" value="1"/>
</dbReference>
<dbReference type="OrthoDB" id="8583694at2"/>
<dbReference type="PRINTS" id="PR00344">
    <property type="entry name" value="BCTRLSENSOR"/>
</dbReference>
<keyword evidence="7" id="KW-0418">Kinase</keyword>
<dbReference type="RefSeq" id="WP_089416716.1">
    <property type="nucleotide sequence ID" value="NZ_CP022423.1"/>
</dbReference>
<keyword evidence="4" id="KW-0597">Phosphoprotein</keyword>
<dbReference type="CDD" id="cd00082">
    <property type="entry name" value="HisKA"/>
    <property type="match status" value="1"/>
</dbReference>
<protein>
    <recommendedName>
        <fullName evidence="3">histidine kinase</fullName>
        <ecNumber evidence="3">2.7.13.3</ecNumber>
    </recommendedName>
</protein>
<dbReference type="InterPro" id="IPR003594">
    <property type="entry name" value="HATPase_dom"/>
</dbReference>
<keyword evidence="5" id="KW-0808">Transferase</keyword>
<evidence type="ECO:0000256" key="3">
    <source>
        <dbReference type="ARBA" id="ARBA00012438"/>
    </source>
</evidence>
<dbReference type="Pfam" id="PF02518">
    <property type="entry name" value="HATPase_c"/>
    <property type="match status" value="1"/>
</dbReference>
<dbReference type="Pfam" id="PF00512">
    <property type="entry name" value="HisKA"/>
    <property type="match status" value="1"/>
</dbReference>
<name>A0A221KFN4_VITFI</name>
<evidence type="ECO:0000259" key="11">
    <source>
        <dbReference type="PROSITE" id="PS50109"/>
    </source>
</evidence>
<proteinExistence type="predicted"/>
<dbReference type="PROSITE" id="PS50109">
    <property type="entry name" value="HIS_KIN"/>
    <property type="match status" value="1"/>
</dbReference>
<dbReference type="InterPro" id="IPR050428">
    <property type="entry name" value="TCS_sensor_his_kinase"/>
</dbReference>
<evidence type="ECO:0000256" key="7">
    <source>
        <dbReference type="ARBA" id="ARBA00022777"/>
    </source>
</evidence>
<dbReference type="EMBL" id="CP022423">
    <property type="protein sequence ID" value="ASM77657.1"/>
    <property type="molecule type" value="Genomic_DNA"/>
</dbReference>
<keyword evidence="13" id="KW-1185">Reference proteome</keyword>
<dbReference type="KEGG" id="vff:VITFI_CDS1879"/>
<comment type="subcellular location">
    <subcellularLocation>
        <location evidence="2">Membrane</location>
    </subcellularLocation>
</comment>
<evidence type="ECO:0000256" key="4">
    <source>
        <dbReference type="ARBA" id="ARBA00022553"/>
    </source>
</evidence>
<evidence type="ECO:0000256" key="10">
    <source>
        <dbReference type="SAM" id="Phobius"/>
    </source>
</evidence>
<keyword evidence="8 10" id="KW-1133">Transmembrane helix</keyword>